<comment type="caution">
    <text evidence="2">The sequence shown here is derived from an EMBL/GenBank/DDBJ whole genome shotgun (WGS) entry which is preliminary data.</text>
</comment>
<dbReference type="Gene3D" id="3.40.50.1010">
    <property type="entry name" value="5'-nuclease"/>
    <property type="match status" value="1"/>
</dbReference>
<dbReference type="PANTHER" id="PTHR36173:SF2">
    <property type="entry name" value="RIBONUCLEASE VAPC16"/>
    <property type="match status" value="1"/>
</dbReference>
<evidence type="ECO:0000313" key="2">
    <source>
        <dbReference type="EMBL" id="OGD87709.1"/>
    </source>
</evidence>
<dbReference type="Pfam" id="PF01850">
    <property type="entry name" value="PIN"/>
    <property type="match status" value="1"/>
</dbReference>
<feature type="domain" description="PIN" evidence="1">
    <location>
        <begin position="7"/>
        <end position="123"/>
    </location>
</feature>
<dbReference type="PANTHER" id="PTHR36173">
    <property type="entry name" value="RIBONUCLEASE VAPC16-RELATED"/>
    <property type="match status" value="1"/>
</dbReference>
<dbReference type="InterPro" id="IPR029060">
    <property type="entry name" value="PIN-like_dom_sf"/>
</dbReference>
<sequence>MSNSQGYLLDTHIFLWSLDETERLSKRVTKILKDPKKRIFVSVATAWEISIKHKKGKLPLETTLEECFRKTAFEILEIKLPHILQLENLPIYHHDPFDRMLVAQAIVEKLMIITEDEKIKKYDVSVLA</sequence>
<dbReference type="InterPro" id="IPR052919">
    <property type="entry name" value="TA_system_RNase"/>
</dbReference>
<evidence type="ECO:0000259" key="1">
    <source>
        <dbReference type="Pfam" id="PF01850"/>
    </source>
</evidence>
<dbReference type="SUPFAM" id="SSF88723">
    <property type="entry name" value="PIN domain-like"/>
    <property type="match status" value="1"/>
</dbReference>
<dbReference type="EMBL" id="MFBD01000044">
    <property type="protein sequence ID" value="OGD87709.1"/>
    <property type="molecule type" value="Genomic_DNA"/>
</dbReference>
<proteinExistence type="predicted"/>
<dbReference type="AlphaFoldDB" id="A0A1F5G791"/>
<protein>
    <recommendedName>
        <fullName evidence="1">PIN domain-containing protein</fullName>
    </recommendedName>
</protein>
<organism evidence="2 3">
    <name type="scientific">Candidatus Curtissbacteria bacterium RIFCSPHIGHO2_02_FULL_40_16b</name>
    <dbReference type="NCBI Taxonomy" id="1797714"/>
    <lineage>
        <taxon>Bacteria</taxon>
        <taxon>Candidatus Curtissiibacteriota</taxon>
    </lineage>
</organism>
<name>A0A1F5G791_9BACT</name>
<dbReference type="Proteomes" id="UP000177369">
    <property type="component" value="Unassembled WGS sequence"/>
</dbReference>
<accession>A0A1F5G791</accession>
<reference evidence="2 3" key="1">
    <citation type="journal article" date="2016" name="Nat. Commun.">
        <title>Thousands of microbial genomes shed light on interconnected biogeochemical processes in an aquifer system.</title>
        <authorList>
            <person name="Anantharaman K."/>
            <person name="Brown C.T."/>
            <person name="Hug L.A."/>
            <person name="Sharon I."/>
            <person name="Castelle C.J."/>
            <person name="Probst A.J."/>
            <person name="Thomas B.C."/>
            <person name="Singh A."/>
            <person name="Wilkins M.J."/>
            <person name="Karaoz U."/>
            <person name="Brodie E.L."/>
            <person name="Williams K.H."/>
            <person name="Hubbard S.S."/>
            <person name="Banfield J.F."/>
        </authorList>
    </citation>
    <scope>NUCLEOTIDE SEQUENCE [LARGE SCALE GENOMIC DNA]</scope>
</reference>
<evidence type="ECO:0000313" key="3">
    <source>
        <dbReference type="Proteomes" id="UP000177369"/>
    </source>
</evidence>
<dbReference type="InterPro" id="IPR041705">
    <property type="entry name" value="PIN_Sll0205"/>
</dbReference>
<dbReference type="CDD" id="cd09872">
    <property type="entry name" value="PIN_Sll0205-like"/>
    <property type="match status" value="1"/>
</dbReference>
<dbReference type="InterPro" id="IPR002716">
    <property type="entry name" value="PIN_dom"/>
</dbReference>
<gene>
    <name evidence="2" type="ORF">A3D04_03330</name>
</gene>